<sequence>MEAIKTIVLQPLNVAPTAPVELSDSKAVPKKYGITMVNNDNKEVVPTRVTRVGGFALIIESLMLPLEMSTSRYALLIQSYLNQILHLRII</sequence>
<proteinExistence type="predicted"/>
<evidence type="ECO:0000313" key="1">
    <source>
        <dbReference type="EMBL" id="RXH88174.1"/>
    </source>
</evidence>
<accession>A0A498J1D9</accession>
<gene>
    <name evidence="1" type="ORF">DVH24_042245</name>
</gene>
<name>A0A498J1D9_MALDO</name>
<dbReference type="EMBL" id="RDQH01000336">
    <property type="protein sequence ID" value="RXH88174.1"/>
    <property type="molecule type" value="Genomic_DNA"/>
</dbReference>
<organism evidence="1 2">
    <name type="scientific">Malus domestica</name>
    <name type="common">Apple</name>
    <name type="synonym">Pyrus malus</name>
    <dbReference type="NCBI Taxonomy" id="3750"/>
    <lineage>
        <taxon>Eukaryota</taxon>
        <taxon>Viridiplantae</taxon>
        <taxon>Streptophyta</taxon>
        <taxon>Embryophyta</taxon>
        <taxon>Tracheophyta</taxon>
        <taxon>Spermatophyta</taxon>
        <taxon>Magnoliopsida</taxon>
        <taxon>eudicotyledons</taxon>
        <taxon>Gunneridae</taxon>
        <taxon>Pentapetalae</taxon>
        <taxon>rosids</taxon>
        <taxon>fabids</taxon>
        <taxon>Rosales</taxon>
        <taxon>Rosaceae</taxon>
        <taxon>Amygdaloideae</taxon>
        <taxon>Maleae</taxon>
        <taxon>Malus</taxon>
    </lineage>
</organism>
<protein>
    <submittedName>
        <fullName evidence="1">Uncharacterized protein</fullName>
    </submittedName>
</protein>
<keyword evidence="2" id="KW-1185">Reference proteome</keyword>
<reference evidence="1 2" key="1">
    <citation type="submission" date="2018-10" db="EMBL/GenBank/DDBJ databases">
        <title>A high-quality apple genome assembly.</title>
        <authorList>
            <person name="Hu J."/>
        </authorList>
    </citation>
    <scope>NUCLEOTIDE SEQUENCE [LARGE SCALE GENOMIC DNA]</scope>
    <source>
        <strain evidence="2">cv. HFTH1</strain>
        <tissue evidence="1">Young leaf</tissue>
    </source>
</reference>
<evidence type="ECO:0000313" key="2">
    <source>
        <dbReference type="Proteomes" id="UP000290289"/>
    </source>
</evidence>
<dbReference type="Proteomes" id="UP000290289">
    <property type="component" value="Chromosome 10"/>
</dbReference>
<dbReference type="AlphaFoldDB" id="A0A498J1D9"/>
<comment type="caution">
    <text evidence="1">The sequence shown here is derived from an EMBL/GenBank/DDBJ whole genome shotgun (WGS) entry which is preliminary data.</text>
</comment>